<gene>
    <name evidence="2" type="ORF">GCM10009742_58880</name>
</gene>
<sequence>MATRSDDFVTYEDYVRRYLPGDAGSLAEVDEHDLSSSAPIDPEINLRLSQLTSQS</sequence>
<evidence type="ECO:0000313" key="2">
    <source>
        <dbReference type="EMBL" id="GAA1602788.1"/>
    </source>
</evidence>
<organism evidence="2 3">
    <name type="scientific">Kribbella karoonensis</name>
    <dbReference type="NCBI Taxonomy" id="324851"/>
    <lineage>
        <taxon>Bacteria</taxon>
        <taxon>Bacillati</taxon>
        <taxon>Actinomycetota</taxon>
        <taxon>Actinomycetes</taxon>
        <taxon>Propionibacteriales</taxon>
        <taxon>Kribbellaceae</taxon>
        <taxon>Kribbella</taxon>
    </lineage>
</organism>
<comment type="caution">
    <text evidence="2">The sequence shown here is derived from an EMBL/GenBank/DDBJ whole genome shotgun (WGS) entry which is preliminary data.</text>
</comment>
<reference evidence="2 3" key="1">
    <citation type="journal article" date="2019" name="Int. J. Syst. Evol. Microbiol.">
        <title>The Global Catalogue of Microorganisms (GCM) 10K type strain sequencing project: providing services to taxonomists for standard genome sequencing and annotation.</title>
        <authorList>
            <consortium name="The Broad Institute Genomics Platform"/>
            <consortium name="The Broad Institute Genome Sequencing Center for Infectious Disease"/>
            <person name="Wu L."/>
            <person name="Ma J."/>
        </authorList>
    </citation>
    <scope>NUCLEOTIDE SEQUENCE [LARGE SCALE GENOMIC DNA]</scope>
    <source>
        <strain evidence="2 3">JCM 14304</strain>
    </source>
</reference>
<protein>
    <submittedName>
        <fullName evidence="2">Uncharacterized protein</fullName>
    </submittedName>
</protein>
<keyword evidence="3" id="KW-1185">Reference proteome</keyword>
<evidence type="ECO:0000313" key="3">
    <source>
        <dbReference type="Proteomes" id="UP001500190"/>
    </source>
</evidence>
<accession>A0ABN2EEK7</accession>
<name>A0ABN2EEK7_9ACTN</name>
<proteinExistence type="predicted"/>
<feature type="region of interest" description="Disordered" evidence="1">
    <location>
        <begin position="30"/>
        <end position="55"/>
    </location>
</feature>
<evidence type="ECO:0000256" key="1">
    <source>
        <dbReference type="SAM" id="MobiDB-lite"/>
    </source>
</evidence>
<dbReference type="Proteomes" id="UP001500190">
    <property type="component" value="Unassembled WGS sequence"/>
</dbReference>
<dbReference type="EMBL" id="BAAAND010000009">
    <property type="protein sequence ID" value="GAA1602788.1"/>
    <property type="molecule type" value="Genomic_DNA"/>
</dbReference>